<evidence type="ECO:0000256" key="9">
    <source>
        <dbReference type="ARBA" id="ARBA00022989"/>
    </source>
</evidence>
<protein>
    <recommendedName>
        <fullName evidence="14">Peptide O-xylosyltransferase</fullName>
    </recommendedName>
</protein>
<evidence type="ECO:0000256" key="4">
    <source>
        <dbReference type="ARBA" id="ARBA00022679"/>
    </source>
</evidence>
<dbReference type="InterPro" id="IPR043538">
    <property type="entry name" value="XYLT"/>
</dbReference>
<dbReference type="GO" id="GO:0015012">
    <property type="term" value="P:heparan sulfate proteoglycan biosynthetic process"/>
    <property type="evidence" value="ECO:0007669"/>
    <property type="project" value="TreeGrafter"/>
</dbReference>
<reference evidence="15" key="1">
    <citation type="journal article" date="2006" name="PLoS Genet.">
        <title>Genetic analysis of the capsular biosynthetic locus from all 90 pneumococcal serotypes.</title>
        <authorList>
            <person name="Bentley S.D."/>
            <person name="Aanensen D.M."/>
            <person name="Mavroidi A."/>
            <person name="Saunders D."/>
            <person name="Rabbinowitsch E."/>
            <person name="Collins M."/>
            <person name="Donohoe K."/>
            <person name="Harris D."/>
            <person name="Murphy L."/>
            <person name="Quail M.A."/>
            <person name="Samuel G."/>
            <person name="Skovsted I.C."/>
            <person name="Kaltoft M.S."/>
            <person name="Barrell B."/>
            <person name="Reeves P.R."/>
            <person name="Parkhill J."/>
            <person name="Spratt B.G."/>
        </authorList>
    </citation>
    <scope>NUCLEOTIDE SEQUENCE</scope>
    <source>
        <strain evidence="15">10061/38</strain>
    </source>
</reference>
<evidence type="ECO:0000313" key="16">
    <source>
        <dbReference type="EMBL" id="MTV77557.1"/>
    </source>
</evidence>
<evidence type="ECO:0000256" key="13">
    <source>
        <dbReference type="ARBA" id="ARBA00023180"/>
    </source>
</evidence>
<keyword evidence="12" id="KW-1015">Disulfide bond</keyword>
<keyword evidence="7" id="KW-0256">Endoplasmic reticulum</keyword>
<keyword evidence="4 15" id="KW-0808">Transferase</keyword>
<dbReference type="InterPro" id="IPR003406">
    <property type="entry name" value="Glyco_trans_14"/>
</dbReference>
<keyword evidence="6" id="KW-0479">Metal-binding</keyword>
<evidence type="ECO:0000256" key="10">
    <source>
        <dbReference type="ARBA" id="ARBA00023034"/>
    </source>
</evidence>
<accession>Q4K2E9</accession>
<keyword evidence="3" id="KW-0328">Glycosyltransferase</keyword>
<dbReference type="GO" id="GO:0016020">
    <property type="term" value="C:membrane"/>
    <property type="evidence" value="ECO:0007669"/>
    <property type="project" value="InterPro"/>
</dbReference>
<dbReference type="PANTHER" id="PTHR46025:SF3">
    <property type="entry name" value="XYLOSYLTRANSFERASE OXT"/>
    <property type="match status" value="1"/>
</dbReference>
<keyword evidence="8" id="KW-0735">Signal-anchor</keyword>
<keyword evidence="9" id="KW-1133">Transmembrane helix</keyword>
<evidence type="ECO:0000256" key="3">
    <source>
        <dbReference type="ARBA" id="ARBA00022676"/>
    </source>
</evidence>
<evidence type="ECO:0000256" key="2">
    <source>
        <dbReference type="ARBA" id="ARBA00004648"/>
    </source>
</evidence>
<dbReference type="EMBL" id="WNHN01000043">
    <property type="protein sequence ID" value="MTV77557.1"/>
    <property type="molecule type" value="Genomic_DNA"/>
</dbReference>
<keyword evidence="13" id="KW-0325">Glycoprotein</keyword>
<dbReference type="CAZy" id="GT14">
    <property type="family name" value="Glycosyltransferase Family 14"/>
</dbReference>
<dbReference type="Pfam" id="PF02485">
    <property type="entry name" value="Branch"/>
    <property type="match status" value="1"/>
</dbReference>
<evidence type="ECO:0000256" key="12">
    <source>
        <dbReference type="ARBA" id="ARBA00023157"/>
    </source>
</evidence>
<reference evidence="16" key="2">
    <citation type="submission" date="2019-11" db="EMBL/GenBank/DDBJ databases">
        <title>Growth characteristics of pneumococcus vary with the chemical composition of the capsule and with environmental conditions.</title>
        <authorList>
            <person name="Tothpal A."/>
            <person name="Desobry K."/>
            <person name="Joshi S."/>
            <person name="Wyllie A.L."/>
            <person name="Weinberger D.M."/>
        </authorList>
    </citation>
    <scope>NUCLEOTIDE SEQUENCE</scope>
    <source>
        <strain evidence="16">Pnumococcus10A</strain>
    </source>
</reference>
<keyword evidence="5" id="KW-0812">Transmembrane</keyword>
<dbReference type="EMBL" id="CR931649">
    <property type="protein sequence ID" value="CAI33053.1"/>
    <property type="molecule type" value="Genomic_DNA"/>
</dbReference>
<keyword evidence="10" id="KW-0333">Golgi apparatus</keyword>
<comment type="subcellular location">
    <subcellularLocation>
        <location evidence="2">Endoplasmic reticulum membrane</location>
        <topology evidence="2">Single-pass type II membrane protein</topology>
    </subcellularLocation>
    <subcellularLocation>
        <location evidence="1">Golgi apparatus membrane</location>
        <topology evidence="1">Single-pass type II membrane protein</topology>
    </subcellularLocation>
</comment>
<dbReference type="Proteomes" id="UP000729182">
    <property type="component" value="Unassembled WGS sequence"/>
</dbReference>
<evidence type="ECO:0000256" key="8">
    <source>
        <dbReference type="ARBA" id="ARBA00022968"/>
    </source>
</evidence>
<dbReference type="GO" id="GO:0050650">
    <property type="term" value="P:chondroitin sulfate proteoglycan biosynthetic process"/>
    <property type="evidence" value="ECO:0007669"/>
    <property type="project" value="TreeGrafter"/>
</dbReference>
<gene>
    <name evidence="15" type="primary">wcrG</name>
    <name evidence="16" type="ORF">GM535_09890</name>
    <name evidence="15" type="ORF">SPC10A_0015</name>
</gene>
<evidence type="ECO:0000256" key="14">
    <source>
        <dbReference type="ARBA" id="ARBA00042865"/>
    </source>
</evidence>
<evidence type="ECO:0000313" key="15">
    <source>
        <dbReference type="EMBL" id="CAI33053.1"/>
    </source>
</evidence>
<sequence length="318" mass="37795">MKRGNMKQAYIIIAHNKFEQLKFLISLLDYKEHDIFIIVGSKVNVGESTITSLKSSAIHSNVILVDRVPIYWGNYSLSSAEMLGFRYAYNYDNYSMFHLLSGVDLPLVSADKLFKFFDQNKSNNFLSMVSDEILKSNKVYERVKFRYLFPRFLARNIQNKYVRKFVAYYRKLEIKIQRLMKIDCFKKYNMRLGYASNWVSINQDLVRIILEEEKNIEKIFKYSIVNDELFIPTIMYKYNLMESLYSSSPITDAPNDFQGNLRYINWWDGDPHTWTDSEHDIEQLKRGKALGHKFSRKFDLEKYPNLKEEILIIINRTD</sequence>
<evidence type="ECO:0000256" key="1">
    <source>
        <dbReference type="ARBA" id="ARBA00004323"/>
    </source>
</evidence>
<dbReference type="GO" id="GO:0030158">
    <property type="term" value="F:protein xylosyltransferase activity"/>
    <property type="evidence" value="ECO:0007669"/>
    <property type="project" value="InterPro"/>
</dbReference>
<name>Q4K2E9_STREE</name>
<organism evidence="15">
    <name type="scientific">Streptococcus pneumoniae</name>
    <dbReference type="NCBI Taxonomy" id="1313"/>
    <lineage>
        <taxon>Bacteria</taxon>
        <taxon>Bacillati</taxon>
        <taxon>Bacillota</taxon>
        <taxon>Bacilli</taxon>
        <taxon>Lactobacillales</taxon>
        <taxon>Streptococcaceae</taxon>
        <taxon>Streptococcus</taxon>
    </lineage>
</organism>
<dbReference type="AlphaFoldDB" id="Q4K2E9"/>
<dbReference type="RefSeq" id="WP_000820304.1">
    <property type="nucleotide sequence ID" value="NZ_CFKD02000040.1"/>
</dbReference>
<evidence type="ECO:0000256" key="11">
    <source>
        <dbReference type="ARBA" id="ARBA00023136"/>
    </source>
</evidence>
<evidence type="ECO:0000256" key="5">
    <source>
        <dbReference type="ARBA" id="ARBA00022692"/>
    </source>
</evidence>
<keyword evidence="11" id="KW-0472">Membrane</keyword>
<proteinExistence type="predicted"/>
<evidence type="ECO:0000256" key="6">
    <source>
        <dbReference type="ARBA" id="ARBA00022723"/>
    </source>
</evidence>
<evidence type="ECO:0000256" key="7">
    <source>
        <dbReference type="ARBA" id="ARBA00022824"/>
    </source>
</evidence>
<dbReference type="GO" id="GO:0046872">
    <property type="term" value="F:metal ion binding"/>
    <property type="evidence" value="ECO:0007669"/>
    <property type="project" value="UniProtKB-KW"/>
</dbReference>
<dbReference type="PANTHER" id="PTHR46025">
    <property type="entry name" value="XYLOSYLTRANSFERASE OXT"/>
    <property type="match status" value="1"/>
</dbReference>